<dbReference type="SUPFAM" id="SSF51735">
    <property type="entry name" value="NAD(P)-binding Rossmann-fold domains"/>
    <property type="match status" value="1"/>
</dbReference>
<organism evidence="5 6">
    <name type="scientific">Dimargaris verticillata</name>
    <dbReference type="NCBI Taxonomy" id="2761393"/>
    <lineage>
        <taxon>Eukaryota</taxon>
        <taxon>Fungi</taxon>
        <taxon>Fungi incertae sedis</taxon>
        <taxon>Zoopagomycota</taxon>
        <taxon>Kickxellomycotina</taxon>
        <taxon>Dimargaritomycetes</taxon>
        <taxon>Dimargaritales</taxon>
        <taxon>Dimargaritaceae</taxon>
        <taxon>Dimargaris</taxon>
    </lineage>
</organism>
<reference evidence="5" key="1">
    <citation type="submission" date="2022-07" db="EMBL/GenBank/DDBJ databases">
        <title>Phylogenomic reconstructions and comparative analyses of Kickxellomycotina fungi.</title>
        <authorList>
            <person name="Reynolds N.K."/>
            <person name="Stajich J.E."/>
            <person name="Barry K."/>
            <person name="Grigoriev I.V."/>
            <person name="Crous P."/>
            <person name="Smith M.E."/>
        </authorList>
    </citation>
    <scope>NUCLEOTIDE SEQUENCE</scope>
    <source>
        <strain evidence="5">RSA 567</strain>
    </source>
</reference>
<dbReference type="PANTHER" id="PTHR44196:SF1">
    <property type="entry name" value="DEHYDROGENASE_REDUCTASE SDR FAMILY MEMBER 7B"/>
    <property type="match status" value="1"/>
</dbReference>
<dbReference type="OrthoDB" id="1933717at2759"/>
<dbReference type="PROSITE" id="PS00061">
    <property type="entry name" value="ADH_SHORT"/>
    <property type="match status" value="1"/>
</dbReference>
<comment type="function">
    <text evidence="4">Putative oxidoreductase.</text>
</comment>
<dbReference type="EMBL" id="JANBQB010000015">
    <property type="protein sequence ID" value="KAJ1984595.1"/>
    <property type="molecule type" value="Genomic_DNA"/>
</dbReference>
<accession>A0A9W8EBR6</accession>
<dbReference type="GO" id="GO:0016491">
    <property type="term" value="F:oxidoreductase activity"/>
    <property type="evidence" value="ECO:0007669"/>
    <property type="project" value="UniProtKB-KW"/>
</dbReference>
<keyword evidence="6" id="KW-1185">Reference proteome</keyword>
<dbReference type="InterPro" id="IPR002347">
    <property type="entry name" value="SDR_fam"/>
</dbReference>
<dbReference type="AlphaFoldDB" id="A0A9W8EBR6"/>
<name>A0A9W8EBR6_9FUNG</name>
<evidence type="ECO:0000256" key="4">
    <source>
        <dbReference type="ARBA" id="ARBA00037096"/>
    </source>
</evidence>
<dbReference type="GO" id="GO:0016020">
    <property type="term" value="C:membrane"/>
    <property type="evidence" value="ECO:0007669"/>
    <property type="project" value="TreeGrafter"/>
</dbReference>
<dbReference type="PANTHER" id="PTHR44196">
    <property type="entry name" value="DEHYDROGENASE/REDUCTASE SDR FAMILY MEMBER 7B"/>
    <property type="match status" value="1"/>
</dbReference>
<evidence type="ECO:0000256" key="1">
    <source>
        <dbReference type="ARBA" id="ARBA00006484"/>
    </source>
</evidence>
<comment type="similarity">
    <text evidence="1">Belongs to the short-chain dehydrogenases/reductases (SDR) family.</text>
</comment>
<dbReference type="InterPro" id="IPR020904">
    <property type="entry name" value="Sc_DH/Rdtase_CS"/>
</dbReference>
<evidence type="ECO:0000256" key="3">
    <source>
        <dbReference type="ARBA" id="ARBA00023002"/>
    </source>
</evidence>
<evidence type="ECO:0000256" key="2">
    <source>
        <dbReference type="ARBA" id="ARBA00022857"/>
    </source>
</evidence>
<keyword evidence="3" id="KW-0560">Oxidoreductase</keyword>
<dbReference type="Gene3D" id="3.40.50.720">
    <property type="entry name" value="NAD(P)-binding Rossmann-like Domain"/>
    <property type="match status" value="1"/>
</dbReference>
<protein>
    <submittedName>
        <fullName evidence="5">Uncharacterized protein</fullName>
    </submittedName>
</protein>
<evidence type="ECO:0000313" key="5">
    <source>
        <dbReference type="EMBL" id="KAJ1984595.1"/>
    </source>
</evidence>
<sequence>MLSPTLLAIAAALGVWAYGRIRAITGRRNGTNCPAELVVIVGASSGIGKDLVARRTPLLAQVAEQCRQANPLSTIAYESMDITKPDQVQTLPCRIHAAYPQQPVDTLILCAGVISVQRFVDFLATPEAKDTRATKTPNDIDLTRLPSFYTTAMAIFNANAIGLMGVIGAMLPLLHTAKSGRIVVVSSAAGRSGAPTRSLYAATKHALHGFIDSLRIELLDTTRTTICTVCPGTVATDFRQSAVDLARPPSSAPLDQLSNGAFGSPTGKLTPLAVAQRMMEVADNNWEREVFLPRSYAFIPWLQVLCPTLLDTLAARKYRQT</sequence>
<dbReference type="InterPro" id="IPR036291">
    <property type="entry name" value="NAD(P)-bd_dom_sf"/>
</dbReference>
<gene>
    <name evidence="5" type="ORF">H4R34_000567</name>
</gene>
<dbReference type="Proteomes" id="UP001151582">
    <property type="component" value="Unassembled WGS sequence"/>
</dbReference>
<comment type="caution">
    <text evidence="5">The sequence shown here is derived from an EMBL/GenBank/DDBJ whole genome shotgun (WGS) entry which is preliminary data.</text>
</comment>
<proteinExistence type="inferred from homology"/>
<evidence type="ECO:0000313" key="6">
    <source>
        <dbReference type="Proteomes" id="UP001151582"/>
    </source>
</evidence>
<keyword evidence="2" id="KW-0521">NADP</keyword>
<dbReference type="Pfam" id="PF00106">
    <property type="entry name" value="adh_short"/>
    <property type="match status" value="1"/>
</dbReference>
<dbReference type="PRINTS" id="PR00081">
    <property type="entry name" value="GDHRDH"/>
</dbReference>